<evidence type="ECO:0000313" key="2">
    <source>
        <dbReference type="EMBL" id="MBA8955648.1"/>
    </source>
</evidence>
<dbReference type="AlphaFoldDB" id="A0A7W3QQT6"/>
<comment type="caution">
    <text evidence="2">The sequence shown here is derived from an EMBL/GenBank/DDBJ whole genome shotgun (WGS) entry which is preliminary data.</text>
</comment>
<evidence type="ECO:0000313" key="3">
    <source>
        <dbReference type="Proteomes" id="UP000572680"/>
    </source>
</evidence>
<feature type="domain" description="Transposase Helix-turn-helix" evidence="1">
    <location>
        <begin position="22"/>
        <end position="58"/>
    </location>
</feature>
<dbReference type="Pfam" id="PF13613">
    <property type="entry name" value="HTH_Tnp_4"/>
    <property type="match status" value="1"/>
</dbReference>
<dbReference type="InterPro" id="IPR027805">
    <property type="entry name" value="Transposase_HTH_dom"/>
</dbReference>
<protein>
    <recommendedName>
        <fullName evidence="1">Transposase Helix-turn-helix domain-containing protein</fullName>
    </recommendedName>
</protein>
<reference evidence="2 3" key="1">
    <citation type="submission" date="2020-08" db="EMBL/GenBank/DDBJ databases">
        <title>Genomic Encyclopedia of Type Strains, Phase IV (KMG-IV): sequencing the most valuable type-strain genomes for metagenomic binning, comparative biology and taxonomic classification.</title>
        <authorList>
            <person name="Goeker M."/>
        </authorList>
    </citation>
    <scope>NUCLEOTIDE SEQUENCE [LARGE SCALE GENOMIC DNA]</scope>
    <source>
        <strain evidence="2 3">DSM 44197</strain>
    </source>
</reference>
<name>A0A7W3QQT6_ACTNM</name>
<dbReference type="EMBL" id="JACJIA010000012">
    <property type="protein sequence ID" value="MBA8955648.1"/>
    <property type="molecule type" value="Genomic_DNA"/>
</dbReference>
<sequence>MTYVTGVVRRDRATRGVHRHRALAPGQQALMTLLCLRKGATFTALACRFAVSTATAWR</sequence>
<proteinExistence type="predicted"/>
<keyword evidence="3" id="KW-1185">Reference proteome</keyword>
<organism evidence="2 3">
    <name type="scientific">Actinomadura namibiensis</name>
    <dbReference type="NCBI Taxonomy" id="182080"/>
    <lineage>
        <taxon>Bacteria</taxon>
        <taxon>Bacillati</taxon>
        <taxon>Actinomycetota</taxon>
        <taxon>Actinomycetes</taxon>
        <taxon>Streptosporangiales</taxon>
        <taxon>Thermomonosporaceae</taxon>
        <taxon>Actinomadura</taxon>
    </lineage>
</organism>
<gene>
    <name evidence="2" type="ORF">HNR61_007324</name>
</gene>
<dbReference type="Proteomes" id="UP000572680">
    <property type="component" value="Unassembled WGS sequence"/>
</dbReference>
<accession>A0A7W3QQT6</accession>
<evidence type="ECO:0000259" key="1">
    <source>
        <dbReference type="Pfam" id="PF13613"/>
    </source>
</evidence>